<dbReference type="RefSeq" id="WP_072793328.1">
    <property type="nucleotide sequence ID" value="NZ_FQWM01000005.1"/>
</dbReference>
<dbReference type="InterPro" id="IPR051021">
    <property type="entry name" value="Mito_Ser/Thr_phosphatase"/>
</dbReference>
<dbReference type="SMART" id="SM00855">
    <property type="entry name" value="PGAM"/>
    <property type="match status" value="1"/>
</dbReference>
<evidence type="ECO:0000313" key="4">
    <source>
        <dbReference type="Proteomes" id="UP000184211"/>
    </source>
</evidence>
<dbReference type="STRING" id="870908.SAMN04488044_2457"/>
<dbReference type="CDD" id="cd07067">
    <property type="entry name" value="HP_PGM_like"/>
    <property type="match status" value="1"/>
</dbReference>
<gene>
    <name evidence="3" type="ORF">SAMN04488044_2457</name>
</gene>
<dbReference type="PANTHER" id="PTHR20935:SF0">
    <property type="entry name" value="SERINE_THREONINE-PROTEIN PHOSPHATASE PGAM5, MITOCHONDRIAL"/>
    <property type="match status" value="1"/>
</dbReference>
<proteinExistence type="predicted"/>
<keyword evidence="1" id="KW-0378">Hydrolase</keyword>
<protein>
    <submittedName>
        <fullName evidence="3">Broad specificity phosphatase PhoE</fullName>
    </submittedName>
</protein>
<sequence>MAHMTLVRHGQAQSGAQDEASYDRLSDLGHQQAQWLGAHFQRTEEHFVRVYTGTMRRHIETAESMGAAQYGEVIQDPRLNEFPYFSLEKAMQDQHREPVAQSREEFARHLPKTLDYWAEGRLEGVDESFEAFTSRVTDVIAEIAEGPGQALVVTSGGFISTVMQQTLALNTDGWARMCLAIFNSSTHRFQSLLDRPILTQFNGIPHLEGRDRQHARTHI</sequence>
<dbReference type="AlphaFoldDB" id="A0A1M5SQC7"/>
<reference evidence="4" key="1">
    <citation type="submission" date="2016-11" db="EMBL/GenBank/DDBJ databases">
        <authorList>
            <person name="Varghese N."/>
            <person name="Submissions S."/>
        </authorList>
    </citation>
    <scope>NUCLEOTIDE SEQUENCE [LARGE SCALE GENOMIC DNA]</scope>
    <source>
        <strain evidence="4">DSM 28223</strain>
    </source>
</reference>
<dbReference type="InterPro" id="IPR013078">
    <property type="entry name" value="His_Pase_superF_clade-1"/>
</dbReference>
<dbReference type="SUPFAM" id="SSF53254">
    <property type="entry name" value="Phosphoglycerate mutase-like"/>
    <property type="match status" value="1"/>
</dbReference>
<evidence type="ECO:0000313" key="3">
    <source>
        <dbReference type="EMBL" id="SHH40729.1"/>
    </source>
</evidence>
<evidence type="ECO:0000256" key="2">
    <source>
        <dbReference type="SAM" id="MobiDB-lite"/>
    </source>
</evidence>
<dbReference type="EMBL" id="FQWM01000005">
    <property type="protein sequence ID" value="SHH40729.1"/>
    <property type="molecule type" value="Genomic_DNA"/>
</dbReference>
<dbReference type="OrthoDB" id="280692at2"/>
<accession>A0A1M5SQC7</accession>
<evidence type="ECO:0000256" key="1">
    <source>
        <dbReference type="ARBA" id="ARBA00022801"/>
    </source>
</evidence>
<dbReference type="InterPro" id="IPR029033">
    <property type="entry name" value="His_PPase_superfam"/>
</dbReference>
<dbReference type="GO" id="GO:0016787">
    <property type="term" value="F:hydrolase activity"/>
    <property type="evidence" value="ECO:0007669"/>
    <property type="project" value="UniProtKB-KW"/>
</dbReference>
<dbReference type="Proteomes" id="UP000184211">
    <property type="component" value="Unassembled WGS sequence"/>
</dbReference>
<dbReference type="Pfam" id="PF00300">
    <property type="entry name" value="His_Phos_1"/>
    <property type="match status" value="1"/>
</dbReference>
<dbReference type="PANTHER" id="PTHR20935">
    <property type="entry name" value="PHOSPHOGLYCERATE MUTASE-RELATED"/>
    <property type="match status" value="1"/>
</dbReference>
<name>A0A1M5SQC7_9RHOB</name>
<dbReference type="Gene3D" id="3.40.50.1240">
    <property type="entry name" value="Phosphoglycerate mutase-like"/>
    <property type="match status" value="1"/>
</dbReference>
<keyword evidence="4" id="KW-1185">Reference proteome</keyword>
<feature type="region of interest" description="Disordered" evidence="2">
    <location>
        <begin position="1"/>
        <end position="22"/>
    </location>
</feature>
<organism evidence="3 4">
    <name type="scientific">Cognatishimia maritima</name>
    <dbReference type="NCBI Taxonomy" id="870908"/>
    <lineage>
        <taxon>Bacteria</taxon>
        <taxon>Pseudomonadati</taxon>
        <taxon>Pseudomonadota</taxon>
        <taxon>Alphaproteobacteria</taxon>
        <taxon>Rhodobacterales</taxon>
        <taxon>Paracoccaceae</taxon>
        <taxon>Cognatishimia</taxon>
    </lineage>
</organism>